<dbReference type="RefSeq" id="XP_014173788.1">
    <property type="nucleotide sequence ID" value="XM_014318313.1"/>
</dbReference>
<evidence type="ECO:0000256" key="5">
    <source>
        <dbReference type="ARBA" id="ARBA00022634"/>
    </source>
</evidence>
<dbReference type="SUPFAM" id="SSF52113">
    <property type="entry name" value="BRCT domain"/>
    <property type="match status" value="1"/>
</dbReference>
<evidence type="ECO:0000256" key="16">
    <source>
        <dbReference type="PIRNR" id="PIRNR036573"/>
    </source>
</evidence>
<feature type="compositionally biased region" description="Acidic residues" evidence="18">
    <location>
        <begin position="224"/>
        <end position="243"/>
    </location>
</feature>
<feature type="region of interest" description="Disordered" evidence="18">
    <location>
        <begin position="711"/>
        <end position="742"/>
    </location>
</feature>
<organism evidence="22">
    <name type="scientific">Grosmannia clavigera (strain kw1407 / UAMH 11150)</name>
    <name type="common">Blue stain fungus</name>
    <name type="synonym">Graphiocladiella clavigera</name>
    <dbReference type="NCBI Taxonomy" id="655863"/>
    <lineage>
        <taxon>Eukaryota</taxon>
        <taxon>Fungi</taxon>
        <taxon>Dikarya</taxon>
        <taxon>Ascomycota</taxon>
        <taxon>Pezizomycotina</taxon>
        <taxon>Sordariomycetes</taxon>
        <taxon>Sordariomycetidae</taxon>
        <taxon>Ophiostomatales</taxon>
        <taxon>Ophiostomataceae</taxon>
        <taxon>Leptographium</taxon>
    </lineage>
</organism>
<dbReference type="SUPFAM" id="SSF100879">
    <property type="entry name" value="Lesion bypass DNA polymerase (Y-family), little finger domain"/>
    <property type="match status" value="1"/>
</dbReference>
<comment type="subcellular location">
    <subcellularLocation>
        <location evidence="2">Mitochondrion</location>
    </subcellularLocation>
    <subcellularLocation>
        <location evidence="1 16">Nucleus</location>
    </subcellularLocation>
</comment>
<dbReference type="InterPro" id="IPR017961">
    <property type="entry name" value="DNA_pol_Y-fam_little_finger"/>
</dbReference>
<gene>
    <name evidence="21" type="ORF">CMQ_1234</name>
</gene>
<dbReference type="InterPro" id="IPR001126">
    <property type="entry name" value="UmuC"/>
</dbReference>
<dbReference type="PROSITE" id="PS50173">
    <property type="entry name" value="UMUC"/>
    <property type="match status" value="1"/>
</dbReference>
<feature type="compositionally biased region" description="Polar residues" evidence="18">
    <location>
        <begin position="872"/>
        <end position="883"/>
    </location>
</feature>
<dbReference type="eggNOG" id="KOG2093">
    <property type="taxonomic scope" value="Eukaryota"/>
</dbReference>
<keyword evidence="10 17" id="KW-0460">Magnesium</keyword>
<comment type="function">
    <text evidence="15">Deoxycytidyl transferase involved in DNA repair. Transfers a dCMP residue from dCTP to the 3'-end of a DNA primer in a template-dependent reaction. May assist in the first step in the bypass of abasic lesions by the insertion of a nucleotide opposite the lesion. Required for normal induction of mutations by physical and chemical agents. Involved in mitochondrial DNA mutagenesis.</text>
</comment>
<evidence type="ECO:0000256" key="18">
    <source>
        <dbReference type="SAM" id="MobiDB-lite"/>
    </source>
</evidence>
<feature type="compositionally biased region" description="Polar residues" evidence="18">
    <location>
        <begin position="787"/>
        <end position="809"/>
    </location>
</feature>
<dbReference type="Gene3D" id="6.10.250.1490">
    <property type="match status" value="1"/>
</dbReference>
<dbReference type="InterPro" id="IPR031991">
    <property type="entry name" value="Rev1_C"/>
</dbReference>
<dbReference type="CDD" id="cd17719">
    <property type="entry name" value="BRCT_Rev1"/>
    <property type="match status" value="1"/>
</dbReference>
<dbReference type="Gene3D" id="3.40.50.10190">
    <property type="entry name" value="BRCT domain"/>
    <property type="match status" value="1"/>
</dbReference>
<dbReference type="GO" id="GO:0070987">
    <property type="term" value="P:error-free translesion synthesis"/>
    <property type="evidence" value="ECO:0007669"/>
    <property type="project" value="TreeGrafter"/>
</dbReference>
<protein>
    <recommendedName>
        <fullName evidence="4 16">DNA repair protein REV1</fullName>
        <ecNumber evidence="16">2.7.7.-</ecNumber>
    </recommendedName>
</protein>
<dbReference type="PIRSF" id="PIRSF036573">
    <property type="entry name" value="REV1"/>
    <property type="match status" value="1"/>
</dbReference>
<evidence type="ECO:0000256" key="6">
    <source>
        <dbReference type="ARBA" id="ARBA00022679"/>
    </source>
</evidence>
<feature type="domain" description="UmuC" evidence="20">
    <location>
        <begin position="334"/>
        <end position="532"/>
    </location>
</feature>
<dbReference type="SUPFAM" id="SSF56672">
    <property type="entry name" value="DNA/RNA polymerases"/>
    <property type="match status" value="1"/>
</dbReference>
<dbReference type="EMBL" id="GL629765">
    <property type="protein sequence ID" value="EFX04306.1"/>
    <property type="molecule type" value="Genomic_DNA"/>
</dbReference>
<comment type="cofactor">
    <cofactor evidence="17">
        <name>Mg(2+)</name>
        <dbReference type="ChEBI" id="CHEBI:18420"/>
    </cofactor>
    <text evidence="17">Binds 2 magnesium ions.</text>
</comment>
<dbReference type="InParanoid" id="F0XD24"/>
<dbReference type="AlphaFoldDB" id="F0XD24"/>
<dbReference type="InterPro" id="IPR038401">
    <property type="entry name" value="Rev1_C_sf"/>
</dbReference>
<keyword evidence="11 16" id="KW-0238">DNA-binding</keyword>
<proteinExistence type="inferred from homology"/>
<dbReference type="Pfam" id="PF00533">
    <property type="entry name" value="BRCT"/>
    <property type="match status" value="1"/>
</dbReference>
<dbReference type="GO" id="GO:0017125">
    <property type="term" value="F:deoxycytidyl transferase activity"/>
    <property type="evidence" value="ECO:0007669"/>
    <property type="project" value="TreeGrafter"/>
</dbReference>
<evidence type="ECO:0000256" key="15">
    <source>
        <dbReference type="ARBA" id="ARBA00058985"/>
    </source>
</evidence>
<dbReference type="FunFam" id="3.30.1490.100:FF:000001">
    <property type="entry name" value="DNA repair protein REV1"/>
    <property type="match status" value="1"/>
</dbReference>
<evidence type="ECO:0000256" key="17">
    <source>
        <dbReference type="PIRSR" id="PIRSR036573-2"/>
    </source>
</evidence>
<feature type="binding site" evidence="17">
    <location>
        <position position="434"/>
    </location>
    <ligand>
        <name>Mg(2+)</name>
        <dbReference type="ChEBI" id="CHEBI:18420"/>
        <label>1</label>
    </ligand>
</feature>
<evidence type="ECO:0000256" key="8">
    <source>
        <dbReference type="ARBA" id="ARBA00022723"/>
    </source>
</evidence>
<dbReference type="InterPro" id="IPR043502">
    <property type="entry name" value="DNA/RNA_pol_sf"/>
</dbReference>
<keyword evidence="14 16" id="KW-0539">Nucleus</keyword>
<evidence type="ECO:0000313" key="21">
    <source>
        <dbReference type="EMBL" id="EFX04306.1"/>
    </source>
</evidence>
<evidence type="ECO:0000256" key="10">
    <source>
        <dbReference type="ARBA" id="ARBA00022842"/>
    </source>
</evidence>
<evidence type="ECO:0000259" key="20">
    <source>
        <dbReference type="PROSITE" id="PS50173"/>
    </source>
</evidence>
<evidence type="ECO:0000256" key="4">
    <source>
        <dbReference type="ARBA" id="ARBA00020399"/>
    </source>
</evidence>
<feature type="domain" description="BRCT" evidence="19">
    <location>
        <begin position="61"/>
        <end position="149"/>
    </location>
</feature>
<dbReference type="GO" id="GO:0005634">
    <property type="term" value="C:nucleus"/>
    <property type="evidence" value="ECO:0007669"/>
    <property type="project" value="UniProtKB-SubCell"/>
</dbReference>
<dbReference type="Gene3D" id="3.30.1490.100">
    <property type="entry name" value="DNA polymerase, Y-family, little finger domain"/>
    <property type="match status" value="1"/>
</dbReference>
<dbReference type="InterPro" id="IPR053848">
    <property type="entry name" value="IMS_HHH_1"/>
</dbReference>
<dbReference type="FunFam" id="3.30.70.270:FF:000040">
    <property type="entry name" value="DNA repair protein REV1"/>
    <property type="match status" value="1"/>
</dbReference>
<dbReference type="CDD" id="cd01701">
    <property type="entry name" value="PolY_Rev1"/>
    <property type="match status" value="1"/>
</dbReference>
<feature type="region of interest" description="Disordered" evidence="18">
    <location>
        <begin position="212"/>
        <end position="261"/>
    </location>
</feature>
<evidence type="ECO:0000256" key="7">
    <source>
        <dbReference type="ARBA" id="ARBA00022695"/>
    </source>
</evidence>
<keyword evidence="22" id="KW-1185">Reference proteome</keyword>
<feature type="compositionally biased region" description="Basic and acidic residues" evidence="18">
    <location>
        <begin position="212"/>
        <end position="222"/>
    </location>
</feature>
<dbReference type="PANTHER" id="PTHR45990:SF1">
    <property type="entry name" value="DNA REPAIR PROTEIN REV1"/>
    <property type="match status" value="1"/>
</dbReference>
<dbReference type="Pfam" id="PF14377">
    <property type="entry name" value="UBM"/>
    <property type="match status" value="2"/>
</dbReference>
<evidence type="ECO:0000256" key="14">
    <source>
        <dbReference type="ARBA" id="ARBA00023242"/>
    </source>
</evidence>
<evidence type="ECO:0000256" key="11">
    <source>
        <dbReference type="ARBA" id="ARBA00023125"/>
    </source>
</evidence>
<dbReference type="InterPro" id="IPR036775">
    <property type="entry name" value="DNA_pol_Y-fam_lit_finger_sf"/>
</dbReference>
<dbReference type="Gene3D" id="3.40.1170.60">
    <property type="match status" value="1"/>
</dbReference>
<reference evidence="21 22" key="1">
    <citation type="journal article" date="2011" name="Proc. Natl. Acad. Sci. U.S.A.">
        <title>Genome and transcriptome analyses of the mountain pine beetle-fungal symbiont Grosmannia clavigera, a lodgepole pine pathogen.</title>
        <authorList>
            <person name="DiGuistini S."/>
            <person name="Wang Y."/>
            <person name="Liao N.Y."/>
            <person name="Taylor G."/>
            <person name="Tanguay P."/>
            <person name="Feau N."/>
            <person name="Henrissat B."/>
            <person name="Chan S.K."/>
            <person name="Hesse-Orce U."/>
            <person name="Alamouti S.M."/>
            <person name="Tsui C.K.M."/>
            <person name="Docking R.T."/>
            <person name="Levasseur A."/>
            <person name="Haridas S."/>
            <person name="Robertson G."/>
            <person name="Birol I."/>
            <person name="Holt R.A."/>
            <person name="Marra M.A."/>
            <person name="Hamelin R.C."/>
            <person name="Hirst M."/>
            <person name="Jones S.J.M."/>
            <person name="Bohlmann J."/>
            <person name="Breuil C."/>
        </authorList>
    </citation>
    <scope>NUCLEOTIDE SEQUENCE [LARGE SCALE GENOMIC DNA]</scope>
    <source>
        <strain evidence="22">kw1407 / UAMH 11150</strain>
    </source>
</reference>
<dbReference type="InterPro" id="IPR036420">
    <property type="entry name" value="BRCT_dom_sf"/>
</dbReference>
<dbReference type="Gene3D" id="1.10.150.20">
    <property type="entry name" value="5' to 3' exonuclease, C-terminal subdomain"/>
    <property type="match status" value="1"/>
</dbReference>
<dbReference type="GO" id="GO:0046872">
    <property type="term" value="F:metal ion binding"/>
    <property type="evidence" value="ECO:0007669"/>
    <property type="project" value="UniProtKB-KW"/>
</dbReference>
<evidence type="ECO:0000256" key="2">
    <source>
        <dbReference type="ARBA" id="ARBA00004173"/>
    </source>
</evidence>
<dbReference type="Gene3D" id="3.30.70.270">
    <property type="match status" value="1"/>
</dbReference>
<keyword evidence="7 16" id="KW-0548">Nucleotidyltransferase</keyword>
<feature type="region of interest" description="Disordered" evidence="18">
    <location>
        <begin position="780"/>
        <end position="813"/>
    </location>
</feature>
<keyword evidence="5 16" id="KW-0237">DNA synthesis</keyword>
<evidence type="ECO:0000256" key="1">
    <source>
        <dbReference type="ARBA" id="ARBA00004123"/>
    </source>
</evidence>
<feature type="binding site" evidence="17">
    <location>
        <position position="433"/>
    </location>
    <ligand>
        <name>Mg(2+)</name>
        <dbReference type="ChEBI" id="CHEBI:18420"/>
        <label>1</label>
    </ligand>
</feature>
<dbReference type="GeneID" id="25974090"/>
<sequence>MANQLDKNSTVVRKQLEKHAFLGDDGEEYGASTFGEFGDYFRRKKIKLQNEDYLMRQAVQGRPQIFKGVVAHVASYTQPPPEELRRLLVFHGAGYIKYLDYKTMVTHIIASTLPPKKADEWRRLRVVQPAWVVDSIAAGKLLPWQNYLLIGEGPRQKRIQLNDGGLVVQDGQANQMAGYRVQSKASYYTDDIQKHSTVLQNDEVHKILSSVHDAHSPEKGLDNLDVDMDMLPDGDDSGEEQDAEASTGLLPSPQKPDAMTSEEHNAWLLSDPKIRKSSTANPDFLKQFYSESRLHHLSTWRAELKSKMQRLAAEKGATAPAKSSKQKPGARRYIMHADFDSFFCAVSLKSAPEYAGKSVAVAHSSGSASEIASCNYTARHFGVTNGMWMKRALELCPDLKVLPYDFPAYEEASRLFYEAILQVGGVVQSVSVDEALMDITSIVLTAAGSTGAGTDEGSIWREQEIADSIATKLRQRVLERAGCPISVGIGGNILLAKVALRRAKPAGQFQVRPGEVLEILGGLKVEQLPGVAHSIRGKLEEIGVKLVSDLRGVSRERLVGSLGPKTGERLWDYARGIDRTEVGGHPVRKSVSAEVNWGIRFVSQEEAEEFVLNLCKELERRLLNEQVRGKNLTMKILKRAANAPLEPEKHLGHGRCDVYNKSVVFGVATHSAEAIGKEAVSILRSFRFSPGDLRGLGVQLQKLEPIKPIKSMAAAPDGSQKKLSFGGAEKRSTDGGQLSPGEVPALASTQFVLPRDVDPSVLAMLPAEIRRQLVAEPEVIESKVSDDTGNGRNSIRSTSGPNESGSRHQSPIKMWSRVQSPVRAAVTSFATDDMPADIDMDVLGELPEDRQHDAAANRAQSTFVAESRQPHAGSNQETENNGTPLLEEPDPAVLAALPEDIRAEVLADYRQRRLEHQQEMATKGLLRLEIPVVVARRGAGDGDGGGSSVDKMQAMLQFPAMPAKMTLGATASGSRLLSVQETKSMIRTWHEATCEEGPHEADVEVLERFLVGVVLEERDMDKVRKLIACLEWLVEEGVEKDGEDGEGKSLGRRAWRLAVTQMKDAVQKAMGTRGLGPMQFG</sequence>
<dbReference type="FunFam" id="3.40.50.10190:FF:000011">
    <property type="entry name" value="DNA repair protein REV1"/>
    <property type="match status" value="1"/>
</dbReference>
<accession>F0XD24</accession>
<dbReference type="GO" id="GO:0003684">
    <property type="term" value="F:damaged DNA binding"/>
    <property type="evidence" value="ECO:0007669"/>
    <property type="project" value="UniProtKB-UniRule"/>
</dbReference>
<dbReference type="GO" id="GO:0006281">
    <property type="term" value="P:DNA repair"/>
    <property type="evidence" value="ECO:0007669"/>
    <property type="project" value="UniProtKB-KW"/>
</dbReference>
<comment type="similarity">
    <text evidence="3 16">Belongs to the DNA polymerase type-Y family.</text>
</comment>
<name>F0XD24_GROCL</name>
<dbReference type="Pfam" id="PF11799">
    <property type="entry name" value="IMS_C"/>
    <property type="match status" value="1"/>
</dbReference>
<dbReference type="InterPro" id="IPR001357">
    <property type="entry name" value="BRCT_dom"/>
</dbReference>
<dbReference type="FunCoup" id="F0XD24">
    <property type="interactions" value="746"/>
</dbReference>
<dbReference type="PROSITE" id="PS50172">
    <property type="entry name" value="BRCT"/>
    <property type="match status" value="1"/>
</dbReference>
<evidence type="ECO:0000256" key="9">
    <source>
        <dbReference type="ARBA" id="ARBA00022763"/>
    </source>
</evidence>
<dbReference type="SMART" id="SM00292">
    <property type="entry name" value="BRCT"/>
    <property type="match status" value="1"/>
</dbReference>
<dbReference type="Proteomes" id="UP000007796">
    <property type="component" value="Unassembled WGS sequence"/>
</dbReference>
<dbReference type="GO" id="GO:0003887">
    <property type="term" value="F:DNA-directed DNA polymerase activity"/>
    <property type="evidence" value="ECO:0007669"/>
    <property type="project" value="InterPro"/>
</dbReference>
<evidence type="ECO:0000259" key="19">
    <source>
        <dbReference type="PROSITE" id="PS50172"/>
    </source>
</evidence>
<dbReference type="InterPro" id="IPR025527">
    <property type="entry name" value="HUWE1/Rev1_UBM"/>
</dbReference>
<keyword evidence="9 16" id="KW-0227">DNA damage</keyword>
<keyword evidence="8 17" id="KW-0479">Metal-binding</keyword>
<feature type="binding site" evidence="17">
    <location>
        <position position="338"/>
    </location>
    <ligand>
        <name>Mg(2+)</name>
        <dbReference type="ChEBI" id="CHEBI:18420"/>
        <label>1</label>
    </ligand>
</feature>
<keyword evidence="13 16" id="KW-0234">DNA repair</keyword>
<dbReference type="Gene3D" id="1.20.58.1280">
    <property type="entry name" value="DNA repair protein Rev1, C-terminal domain"/>
    <property type="match status" value="1"/>
</dbReference>
<evidence type="ECO:0000256" key="3">
    <source>
        <dbReference type="ARBA" id="ARBA00010945"/>
    </source>
</evidence>
<dbReference type="GO" id="GO:0042276">
    <property type="term" value="P:error-prone translesion synthesis"/>
    <property type="evidence" value="ECO:0007669"/>
    <property type="project" value="InterPro"/>
</dbReference>
<feature type="region of interest" description="Disordered" evidence="18">
    <location>
        <begin position="851"/>
        <end position="886"/>
    </location>
</feature>
<keyword evidence="12" id="KW-0496">Mitochondrion</keyword>
<dbReference type="InterPro" id="IPR043128">
    <property type="entry name" value="Rev_trsase/Diguanyl_cyclase"/>
</dbReference>
<dbReference type="HOGENOM" id="CLU_003901_1_1_1"/>
<dbReference type="Pfam" id="PF00817">
    <property type="entry name" value="IMS"/>
    <property type="match status" value="1"/>
</dbReference>
<dbReference type="Gene3D" id="6.10.250.1630">
    <property type="match status" value="2"/>
</dbReference>
<evidence type="ECO:0000313" key="22">
    <source>
        <dbReference type="Proteomes" id="UP000007796"/>
    </source>
</evidence>
<dbReference type="PANTHER" id="PTHR45990">
    <property type="entry name" value="DNA REPAIR PROTEIN REV1"/>
    <property type="match status" value="1"/>
</dbReference>
<dbReference type="EC" id="2.7.7.-" evidence="16"/>
<dbReference type="OrthoDB" id="427711at2759"/>
<dbReference type="Pfam" id="PF21999">
    <property type="entry name" value="IMS_HHH_1"/>
    <property type="match status" value="1"/>
</dbReference>
<dbReference type="InterPro" id="IPR012112">
    <property type="entry name" value="REV1"/>
</dbReference>
<dbReference type="Pfam" id="PF16727">
    <property type="entry name" value="REV1_C"/>
    <property type="match status" value="1"/>
</dbReference>
<dbReference type="STRING" id="655863.F0XD24"/>
<evidence type="ECO:0000256" key="12">
    <source>
        <dbReference type="ARBA" id="ARBA00023128"/>
    </source>
</evidence>
<keyword evidence="6 16" id="KW-0808">Transferase</keyword>
<evidence type="ECO:0000256" key="13">
    <source>
        <dbReference type="ARBA" id="ARBA00023204"/>
    </source>
</evidence>
<dbReference type="GO" id="GO:0005739">
    <property type="term" value="C:mitochondrion"/>
    <property type="evidence" value="ECO:0007669"/>
    <property type="project" value="UniProtKB-SubCell"/>
</dbReference>